<name>A0A248LKF0_9NEIS</name>
<dbReference type="RefSeq" id="WP_012697286.1">
    <property type="nucleotide sequence ID" value="NZ_CP022115.1"/>
</dbReference>
<organism evidence="2 4">
    <name type="scientific">Laribacter hongkongensis</name>
    <dbReference type="NCBI Taxonomy" id="168471"/>
    <lineage>
        <taxon>Bacteria</taxon>
        <taxon>Pseudomonadati</taxon>
        <taxon>Pseudomonadota</taxon>
        <taxon>Betaproteobacteria</taxon>
        <taxon>Neisseriales</taxon>
        <taxon>Aquaspirillaceae</taxon>
        <taxon>Laribacter</taxon>
    </lineage>
</organism>
<keyword evidence="1" id="KW-0732">Signal</keyword>
<reference evidence="2" key="3">
    <citation type="submission" date="2017-06" db="EMBL/GenBank/DDBJ databases">
        <authorList>
            <person name="Kim H.J."/>
            <person name="Triplett B.A."/>
        </authorList>
    </citation>
    <scope>NUCLEOTIDE SEQUENCE</scope>
    <source>
        <strain evidence="2">HLGZ1</strain>
    </source>
</reference>
<feature type="signal peptide" evidence="1">
    <location>
        <begin position="1"/>
        <end position="25"/>
    </location>
</feature>
<dbReference type="Proteomes" id="UP001200247">
    <property type="component" value="Unassembled WGS sequence"/>
</dbReference>
<protein>
    <submittedName>
        <fullName evidence="2">Putative lipoprotein</fullName>
    </submittedName>
</protein>
<keyword evidence="2" id="KW-0449">Lipoprotein</keyword>
<evidence type="ECO:0000313" key="3">
    <source>
        <dbReference type="EMBL" id="MCG9025315.1"/>
    </source>
</evidence>
<reference evidence="3 5" key="4">
    <citation type="submission" date="2021-10" db="EMBL/GenBank/DDBJ databases">
        <title>Whole-genome sequencing analysis of Laribacter hongkongensis: virulence gene profiles, carbohydrate-active enzyme prediction, and antimicrobial resistance characterization.</title>
        <authorList>
            <person name="Yuan P."/>
            <person name="Zhan Y."/>
            <person name="Chen D."/>
        </authorList>
    </citation>
    <scope>NUCLEOTIDE SEQUENCE [LARGE SCALE GENOMIC DNA]</scope>
    <source>
        <strain evidence="3 5">W67</strain>
    </source>
</reference>
<evidence type="ECO:0000313" key="4">
    <source>
        <dbReference type="Proteomes" id="UP000197424"/>
    </source>
</evidence>
<reference evidence="4" key="2">
    <citation type="submission" date="2017-06" db="EMBL/GenBank/DDBJ databases">
        <title>Whole genome sequence of Laribacter hongkongensis LHGZ1.</title>
        <authorList>
            <person name="Chen D."/>
            <person name="Wu H."/>
            <person name="Chen J."/>
        </authorList>
    </citation>
    <scope>NUCLEOTIDE SEQUENCE [LARGE SCALE GENOMIC DNA]</scope>
    <source>
        <strain evidence="4">LHGZ1</strain>
    </source>
</reference>
<accession>A0A248LKF0</accession>
<evidence type="ECO:0000256" key="1">
    <source>
        <dbReference type="SAM" id="SignalP"/>
    </source>
</evidence>
<gene>
    <name evidence="3" type="ORF">LH440_05255</name>
    <name evidence="2" type="ORF">LHGZ1_1812</name>
</gene>
<proteinExistence type="predicted"/>
<dbReference type="PROSITE" id="PS51257">
    <property type="entry name" value="PROKAR_LIPOPROTEIN"/>
    <property type="match status" value="1"/>
</dbReference>
<evidence type="ECO:0000313" key="2">
    <source>
        <dbReference type="EMBL" id="ASJ24643.1"/>
    </source>
</evidence>
<sequence>MMRLQMPAPLRLAILLLPFGLGACAGLNSSPAVPVIANTPVPQQPASQAASMQQTFLDEANAIADQVRAGKLTRLEAADALNRERLRLFGPNAIDDAVFTVYRQETAKLERGMTTQADLRRVLIGTIERARLRYNNLPAGKRPNAGFTRFLIHIYDQAPL</sequence>
<feature type="chain" id="PRO_5044379176" evidence="1">
    <location>
        <begin position="26"/>
        <end position="160"/>
    </location>
</feature>
<evidence type="ECO:0000313" key="5">
    <source>
        <dbReference type="Proteomes" id="UP001200247"/>
    </source>
</evidence>
<dbReference type="GeneID" id="75110907"/>
<reference evidence="2" key="1">
    <citation type="journal article" date="2017" name="J. Antimicrob. Chemother.">
        <title>Emergence and genomic analysis of MDR Laribacter hongkongensis strain HLGZ1 from Guangzhou, China.</title>
        <authorList>
            <person name="Wu H.K."/>
            <person name="Chen J.H."/>
            <person name="Yang L."/>
            <person name="Li A.R."/>
            <person name="Su D.H."/>
            <person name="Lin Y.P."/>
            <person name="Chen D.Q."/>
        </authorList>
    </citation>
    <scope>NUCLEOTIDE SEQUENCE</scope>
    <source>
        <strain evidence="2">HLGZ1</strain>
    </source>
</reference>
<dbReference type="Proteomes" id="UP000197424">
    <property type="component" value="Chromosome"/>
</dbReference>
<dbReference type="OMA" id="NMDAKPD"/>
<dbReference type="EMBL" id="JAJAXM010000006">
    <property type="protein sequence ID" value="MCG9025315.1"/>
    <property type="molecule type" value="Genomic_DNA"/>
</dbReference>
<dbReference type="EMBL" id="CP022115">
    <property type="protein sequence ID" value="ASJ24643.1"/>
    <property type="molecule type" value="Genomic_DNA"/>
</dbReference>
<dbReference type="AlphaFoldDB" id="A0A248LKF0"/>
<dbReference type="OrthoDB" id="8595550at2"/>